<proteinExistence type="predicted"/>
<gene>
    <name evidence="1" type="ORF">LITE_LOCUS27488</name>
</gene>
<evidence type="ECO:0000313" key="2">
    <source>
        <dbReference type="Proteomes" id="UP001154282"/>
    </source>
</evidence>
<dbReference type="AlphaFoldDB" id="A0AAV0M9V4"/>
<protein>
    <submittedName>
        <fullName evidence="1">Uncharacterized protein</fullName>
    </submittedName>
</protein>
<dbReference type="EMBL" id="CAMGYJ010000007">
    <property type="protein sequence ID" value="CAI0443011.1"/>
    <property type="molecule type" value="Genomic_DNA"/>
</dbReference>
<comment type="caution">
    <text evidence="1">The sequence shown here is derived from an EMBL/GenBank/DDBJ whole genome shotgun (WGS) entry which is preliminary data.</text>
</comment>
<reference evidence="1" key="1">
    <citation type="submission" date="2022-08" db="EMBL/GenBank/DDBJ databases">
        <authorList>
            <person name="Gutierrez-Valencia J."/>
        </authorList>
    </citation>
    <scope>NUCLEOTIDE SEQUENCE</scope>
</reference>
<evidence type="ECO:0000313" key="1">
    <source>
        <dbReference type="EMBL" id="CAI0443011.1"/>
    </source>
</evidence>
<name>A0AAV0M9V4_9ROSI</name>
<dbReference type="Proteomes" id="UP001154282">
    <property type="component" value="Unassembled WGS sequence"/>
</dbReference>
<sequence>MVMMKTKRIPSQMSNMVTPRQSLTSGYLASEFWTLGQQPRPVCLNFRTVKLHSVYARLISMIRNTVLFWLLVQLRGCSSGQRKHWLLDSFTFVSQWLCASSKVDYWLE</sequence>
<organism evidence="1 2">
    <name type="scientific">Linum tenue</name>
    <dbReference type="NCBI Taxonomy" id="586396"/>
    <lineage>
        <taxon>Eukaryota</taxon>
        <taxon>Viridiplantae</taxon>
        <taxon>Streptophyta</taxon>
        <taxon>Embryophyta</taxon>
        <taxon>Tracheophyta</taxon>
        <taxon>Spermatophyta</taxon>
        <taxon>Magnoliopsida</taxon>
        <taxon>eudicotyledons</taxon>
        <taxon>Gunneridae</taxon>
        <taxon>Pentapetalae</taxon>
        <taxon>rosids</taxon>
        <taxon>fabids</taxon>
        <taxon>Malpighiales</taxon>
        <taxon>Linaceae</taxon>
        <taxon>Linum</taxon>
    </lineage>
</organism>
<keyword evidence="2" id="KW-1185">Reference proteome</keyword>
<accession>A0AAV0M9V4</accession>